<evidence type="ECO:0000256" key="9">
    <source>
        <dbReference type="ARBA" id="ARBA00023136"/>
    </source>
</evidence>
<feature type="domain" description="Neurotransmitter-gated ion-channel ligand-binding" evidence="12">
    <location>
        <begin position="47"/>
        <end position="209"/>
    </location>
</feature>
<reference evidence="15" key="1">
    <citation type="submission" date="2022-11" db="UniProtKB">
        <authorList>
            <consortium name="WormBaseParasite"/>
        </authorList>
    </citation>
    <scope>IDENTIFICATION</scope>
</reference>
<evidence type="ECO:0000256" key="2">
    <source>
        <dbReference type="ARBA" id="ARBA00004236"/>
    </source>
</evidence>
<dbReference type="GO" id="GO:0005886">
    <property type="term" value="C:plasma membrane"/>
    <property type="evidence" value="ECO:0007669"/>
    <property type="project" value="UniProtKB-SubCell"/>
</dbReference>
<dbReference type="InterPro" id="IPR006028">
    <property type="entry name" value="GABAA/Glycine_rcpt"/>
</dbReference>
<comment type="similarity">
    <text evidence="11">Belongs to the ligand-gated ion channel (TC 1.A.9) family.</text>
</comment>
<keyword evidence="9 11" id="KW-0472">Membrane</keyword>
<keyword evidence="14" id="KW-1185">Reference proteome</keyword>
<dbReference type="GO" id="GO:0004888">
    <property type="term" value="F:transmembrane signaling receptor activity"/>
    <property type="evidence" value="ECO:0007669"/>
    <property type="project" value="InterPro"/>
</dbReference>
<keyword evidence="3 11" id="KW-0813">Transport</keyword>
<evidence type="ECO:0000256" key="6">
    <source>
        <dbReference type="ARBA" id="ARBA00022729"/>
    </source>
</evidence>
<feature type="chain" id="PRO_5038156854" evidence="11">
    <location>
        <begin position="28"/>
        <end position="350"/>
    </location>
</feature>
<feature type="signal peptide" evidence="11">
    <location>
        <begin position="1"/>
        <end position="27"/>
    </location>
</feature>
<dbReference type="Pfam" id="PF02932">
    <property type="entry name" value="Neur_chan_memb"/>
    <property type="match status" value="1"/>
</dbReference>
<evidence type="ECO:0000259" key="12">
    <source>
        <dbReference type="Pfam" id="PF02931"/>
    </source>
</evidence>
<evidence type="ECO:0000256" key="7">
    <source>
        <dbReference type="ARBA" id="ARBA00022989"/>
    </source>
</evidence>
<dbReference type="SUPFAM" id="SSF63712">
    <property type="entry name" value="Nicotinic receptor ligand binding domain-like"/>
    <property type="match status" value="1"/>
</dbReference>
<keyword evidence="8 11" id="KW-0406">Ion transport</keyword>
<dbReference type="WBParaSite" id="PSAMB.scaffold3171size19392.g20551.t1">
    <property type="protein sequence ID" value="PSAMB.scaffold3171size19392.g20551.t1"/>
    <property type="gene ID" value="PSAMB.scaffold3171size19392.g20551"/>
</dbReference>
<evidence type="ECO:0000256" key="3">
    <source>
        <dbReference type="ARBA" id="ARBA00022448"/>
    </source>
</evidence>
<dbReference type="InterPro" id="IPR036719">
    <property type="entry name" value="Neuro-gated_channel_TM_sf"/>
</dbReference>
<dbReference type="Gene3D" id="1.20.58.390">
    <property type="entry name" value="Neurotransmitter-gated ion-channel transmembrane domain"/>
    <property type="match status" value="1"/>
</dbReference>
<dbReference type="Pfam" id="PF02931">
    <property type="entry name" value="Neur_chan_LBD"/>
    <property type="match status" value="1"/>
</dbReference>
<sequence>MHHQPAVVATCLQLFALIISQARSVLGTPGAKVERSALRQQTGIGLPNSENGTVPVYVGYYVESLGNFKATEMAFDMDIYLHLSWQDDRLIHSDPEPKVINDMLSIRNIWLPDLYFANAKRAQFQTVTVPNFVAYIESDGTVAYSTRVILNIACNLDLKDYPLDSQECYVKILSYAHIRRQMMVMWLSNQPIKYNHDIDLPEFSVQNMSTDYCGGVYSYAITERGHKRDEFSCLLGKITLTRAIGYHLVQTYIPTGLIVAISWVSFWIDRNAVPARVSLSFTTLLTLSTMSAGLRFALPAVSYAKAIDYWVGLCMLFVFGALLEFAVVNNLMRRAKKCTLQANARTFGAF</sequence>
<keyword evidence="5 11" id="KW-0812">Transmembrane</keyword>
<dbReference type="InterPro" id="IPR006029">
    <property type="entry name" value="Neurotrans-gated_channel_TM"/>
</dbReference>
<protein>
    <submittedName>
        <fullName evidence="15">Uncharacterized protein</fullName>
    </submittedName>
</protein>
<keyword evidence="4" id="KW-1003">Cell membrane</keyword>
<feature type="transmembrane region" description="Helical" evidence="11">
    <location>
        <begin position="309"/>
        <end position="328"/>
    </location>
</feature>
<dbReference type="Proteomes" id="UP000887566">
    <property type="component" value="Unplaced"/>
</dbReference>
<dbReference type="PRINTS" id="PR00253">
    <property type="entry name" value="GABAARECEPTR"/>
</dbReference>
<dbReference type="SUPFAM" id="SSF90112">
    <property type="entry name" value="Neurotransmitter-gated ion-channel transmembrane pore"/>
    <property type="match status" value="1"/>
</dbReference>
<dbReference type="AlphaFoldDB" id="A0A914W3T0"/>
<evidence type="ECO:0000313" key="15">
    <source>
        <dbReference type="WBParaSite" id="PSAMB.scaffold3171size19392.g20551.t1"/>
    </source>
</evidence>
<evidence type="ECO:0000256" key="10">
    <source>
        <dbReference type="ARBA" id="ARBA00023303"/>
    </source>
</evidence>
<evidence type="ECO:0000256" key="1">
    <source>
        <dbReference type="ARBA" id="ARBA00004141"/>
    </source>
</evidence>
<comment type="caution">
    <text evidence="11">Lacks conserved residue(s) required for the propagation of feature annotation.</text>
</comment>
<dbReference type="InterPro" id="IPR006202">
    <property type="entry name" value="Neur_chan_lig-bd"/>
</dbReference>
<dbReference type="InterPro" id="IPR018000">
    <property type="entry name" value="Neurotransmitter_ion_chnl_CS"/>
</dbReference>
<dbReference type="PRINTS" id="PR00252">
    <property type="entry name" value="NRIONCHANNEL"/>
</dbReference>
<evidence type="ECO:0000259" key="13">
    <source>
        <dbReference type="Pfam" id="PF02932"/>
    </source>
</evidence>
<feature type="transmembrane region" description="Helical" evidence="11">
    <location>
        <begin position="279"/>
        <end position="297"/>
    </location>
</feature>
<feature type="domain" description="Neurotransmitter-gated ion-channel transmembrane" evidence="13">
    <location>
        <begin position="251"/>
        <end position="337"/>
    </location>
</feature>
<keyword evidence="6 11" id="KW-0732">Signal</keyword>
<evidence type="ECO:0000256" key="5">
    <source>
        <dbReference type="ARBA" id="ARBA00022692"/>
    </source>
</evidence>
<dbReference type="PROSITE" id="PS00236">
    <property type="entry name" value="NEUROTR_ION_CHANNEL"/>
    <property type="match status" value="1"/>
</dbReference>
<dbReference type="Gene3D" id="2.70.170.10">
    <property type="entry name" value="Neurotransmitter-gated ion-channel ligand-binding domain"/>
    <property type="match status" value="1"/>
</dbReference>
<evidence type="ECO:0000256" key="11">
    <source>
        <dbReference type="RuleBase" id="RU000687"/>
    </source>
</evidence>
<dbReference type="InterPro" id="IPR006201">
    <property type="entry name" value="Neur_channel"/>
</dbReference>
<feature type="transmembrane region" description="Helical" evidence="11">
    <location>
        <begin position="244"/>
        <end position="267"/>
    </location>
</feature>
<dbReference type="InterPro" id="IPR038050">
    <property type="entry name" value="Neuro_actylchol_rec"/>
</dbReference>
<dbReference type="InterPro" id="IPR036734">
    <property type="entry name" value="Neur_chan_lig-bd_sf"/>
</dbReference>
<evidence type="ECO:0000256" key="8">
    <source>
        <dbReference type="ARBA" id="ARBA00023065"/>
    </source>
</evidence>
<organism evidence="14 15">
    <name type="scientific">Plectus sambesii</name>
    <dbReference type="NCBI Taxonomy" id="2011161"/>
    <lineage>
        <taxon>Eukaryota</taxon>
        <taxon>Metazoa</taxon>
        <taxon>Ecdysozoa</taxon>
        <taxon>Nematoda</taxon>
        <taxon>Chromadorea</taxon>
        <taxon>Plectida</taxon>
        <taxon>Plectina</taxon>
        <taxon>Plectoidea</taxon>
        <taxon>Plectidae</taxon>
        <taxon>Plectus</taxon>
    </lineage>
</organism>
<evidence type="ECO:0000256" key="4">
    <source>
        <dbReference type="ARBA" id="ARBA00022475"/>
    </source>
</evidence>
<keyword evidence="10 11" id="KW-0407">Ion channel</keyword>
<proteinExistence type="inferred from homology"/>
<keyword evidence="7 11" id="KW-1133">Transmembrane helix</keyword>
<dbReference type="PANTHER" id="PTHR18945">
    <property type="entry name" value="NEUROTRANSMITTER GATED ION CHANNEL"/>
    <property type="match status" value="1"/>
</dbReference>
<accession>A0A914W3T0</accession>
<comment type="subcellular location">
    <subcellularLocation>
        <location evidence="2">Cell membrane</location>
    </subcellularLocation>
    <subcellularLocation>
        <location evidence="1">Membrane</location>
        <topology evidence="1">Multi-pass membrane protein</topology>
    </subcellularLocation>
</comment>
<dbReference type="GO" id="GO:0005230">
    <property type="term" value="F:extracellular ligand-gated monoatomic ion channel activity"/>
    <property type="evidence" value="ECO:0007669"/>
    <property type="project" value="InterPro"/>
</dbReference>
<evidence type="ECO:0000313" key="14">
    <source>
        <dbReference type="Proteomes" id="UP000887566"/>
    </source>
</evidence>
<name>A0A914W3T0_9BILA</name>
<dbReference type="CDD" id="cd18987">
    <property type="entry name" value="LGIC_ECD_anion"/>
    <property type="match status" value="1"/>
</dbReference>
<dbReference type="CDD" id="cd19049">
    <property type="entry name" value="LGIC_TM_anion"/>
    <property type="match status" value="1"/>
</dbReference>